<dbReference type="GO" id="GO:0005743">
    <property type="term" value="C:mitochondrial inner membrane"/>
    <property type="evidence" value="ECO:0007669"/>
    <property type="project" value="TreeGrafter"/>
</dbReference>
<dbReference type="WBParaSite" id="TMUE_3000013538.3">
    <property type="protein sequence ID" value="TMUE_3000013538.3"/>
    <property type="gene ID" value="WBGene00301972"/>
</dbReference>
<reference evidence="1" key="1">
    <citation type="submission" date="2013-11" db="EMBL/GenBank/DDBJ databases">
        <authorList>
            <person name="Aslett M."/>
        </authorList>
    </citation>
    <scope>NUCLEOTIDE SEQUENCE [LARGE SCALE GENOMIC DNA]</scope>
    <source>
        <strain evidence="1">Edinburgh</strain>
    </source>
</reference>
<name>A0A5S6Q1V2_TRIMR</name>
<sequence length="137" mass="15699">MKTSTLAKITGFGAIFVSVSCYYMNQKIQEAAKNRPCYSEAVELLKRHEKALDSLGNPVRFGGLRWSKRRVNYLDHCTCRWEIPVIGIKEAGTLHVQGRKVEDSWHLSLELELEGSNETYSIYEDPLCYSSHEQLKT</sequence>
<evidence type="ECO:0000313" key="2">
    <source>
        <dbReference type="WBParaSite" id="TMUE_0000001114.1"/>
    </source>
</evidence>
<dbReference type="GO" id="GO:0033617">
    <property type="term" value="P:mitochondrial respiratory chain complex IV assembly"/>
    <property type="evidence" value="ECO:0007669"/>
    <property type="project" value="TreeGrafter"/>
</dbReference>
<dbReference type="GO" id="GO:0032981">
    <property type="term" value="P:mitochondrial respiratory chain complex I assembly"/>
    <property type="evidence" value="ECO:0007669"/>
    <property type="project" value="TreeGrafter"/>
</dbReference>
<dbReference type="AlphaFoldDB" id="A0A5S6Q1V2"/>
<reference evidence="2 3" key="3">
    <citation type="submission" date="2019-12" db="UniProtKB">
        <authorList>
            <consortium name="WormBaseParasite"/>
        </authorList>
    </citation>
    <scope>IDENTIFICATION</scope>
</reference>
<proteinExistence type="predicted"/>
<dbReference type="STRING" id="70415.A0A5S6Q1V2"/>
<dbReference type="Pfam" id="PF08695">
    <property type="entry name" value="Coa1"/>
    <property type="match status" value="1"/>
</dbReference>
<dbReference type="WBParaSite" id="TMUE_3000013538.1">
    <property type="protein sequence ID" value="TMUE_3000013538.1"/>
    <property type="gene ID" value="WBGene00301972"/>
</dbReference>
<dbReference type="PANTHER" id="PTHR47148">
    <property type="entry name" value="CYTOCHROME C OXIDASE ASSEMBLY FACTOR 1 HOMOLOG"/>
    <property type="match status" value="1"/>
</dbReference>
<dbReference type="WBParaSite" id="TMUE_0000001114.2">
    <property type="protein sequence ID" value="TMUE_0000001114.2"/>
    <property type="gene ID" value="WBGene00297027"/>
</dbReference>
<protein>
    <submittedName>
        <fullName evidence="2 3">Mitochondrial import inner membrane translocase subunit Tim21</fullName>
    </submittedName>
</protein>
<dbReference type="PROSITE" id="PS51257">
    <property type="entry name" value="PROKAR_LIPOPROTEIN"/>
    <property type="match status" value="1"/>
</dbReference>
<keyword evidence="1" id="KW-1185">Reference proteome</keyword>
<evidence type="ECO:0000313" key="1">
    <source>
        <dbReference type="Proteomes" id="UP000046395"/>
    </source>
</evidence>
<organism evidence="1 2">
    <name type="scientific">Trichuris muris</name>
    <name type="common">Mouse whipworm</name>
    <dbReference type="NCBI Taxonomy" id="70415"/>
    <lineage>
        <taxon>Eukaryota</taxon>
        <taxon>Metazoa</taxon>
        <taxon>Ecdysozoa</taxon>
        <taxon>Nematoda</taxon>
        <taxon>Enoplea</taxon>
        <taxon>Dorylaimia</taxon>
        <taxon>Trichinellida</taxon>
        <taxon>Trichuridae</taxon>
        <taxon>Trichuris</taxon>
    </lineage>
</organism>
<accession>A0A5S6Q1V2</accession>
<dbReference type="Proteomes" id="UP000046395">
    <property type="component" value="Unassembled WGS sequence"/>
</dbReference>
<dbReference type="WBParaSite" id="TMUE_3000013538.2">
    <property type="protein sequence ID" value="TMUE_3000013538.2"/>
    <property type="gene ID" value="WBGene00301972"/>
</dbReference>
<reference evidence="1" key="2">
    <citation type="submission" date="2014-03" db="EMBL/GenBank/DDBJ databases">
        <title>The whipworm genome and dual-species transcriptomics of an intimate host-pathogen interaction.</title>
        <authorList>
            <person name="Foth B.J."/>
            <person name="Tsai I.J."/>
            <person name="Reid A.J."/>
            <person name="Bancroft A.J."/>
            <person name="Nichol S."/>
            <person name="Tracey A."/>
            <person name="Holroyd N."/>
            <person name="Cotton J.A."/>
            <person name="Stanley E.J."/>
            <person name="Zarowiecki M."/>
            <person name="Liu J.Z."/>
            <person name="Huckvale T."/>
            <person name="Cooper P.J."/>
            <person name="Grencis R.K."/>
            <person name="Berriman M."/>
        </authorList>
    </citation>
    <scope>NUCLEOTIDE SEQUENCE [LARGE SCALE GENOMIC DNA]</scope>
    <source>
        <strain evidence="1">Edinburgh</strain>
    </source>
</reference>
<dbReference type="WBParaSite" id="TMUE_0000001114.3">
    <property type="protein sequence ID" value="TMUE_0000001114.3"/>
    <property type="gene ID" value="WBGene00297027"/>
</dbReference>
<dbReference type="PANTHER" id="PTHR47148:SF1">
    <property type="entry name" value="CYTOCHROME C OXIDASE ASSEMBLY FACTOR 1 HOMOLOG"/>
    <property type="match status" value="1"/>
</dbReference>
<dbReference type="WBParaSite" id="TMUE_0000001114.1">
    <property type="protein sequence ID" value="TMUE_0000001114.1"/>
    <property type="gene ID" value="WBGene00297027"/>
</dbReference>
<evidence type="ECO:0000313" key="3">
    <source>
        <dbReference type="WBParaSite" id="TMUE_3000013538.1"/>
    </source>
</evidence>
<dbReference type="InterPro" id="IPR014807">
    <property type="entry name" value="Coa1"/>
</dbReference>
<dbReference type="WBParaSite" id="TMUE_0000001114.4">
    <property type="protein sequence ID" value="TMUE_0000001114.4"/>
    <property type="gene ID" value="WBGene00297027"/>
</dbReference>